<dbReference type="PRINTS" id="PR00463">
    <property type="entry name" value="EP450I"/>
</dbReference>
<accession>A0A8C6MT74</accession>
<keyword evidence="12" id="KW-0472">Membrane</keyword>
<dbReference type="FunFam" id="1.10.630.10:FF:000238">
    <property type="entry name" value="Cytochrome P450 2A6"/>
    <property type="match status" value="1"/>
</dbReference>
<dbReference type="Proteomes" id="UP000694415">
    <property type="component" value="Unplaced"/>
</dbReference>
<dbReference type="InterPro" id="IPR036396">
    <property type="entry name" value="Cyt_P450_sf"/>
</dbReference>
<evidence type="ECO:0000256" key="1">
    <source>
        <dbReference type="ARBA" id="ARBA00001971"/>
    </source>
</evidence>
<dbReference type="SUPFAM" id="SSF48264">
    <property type="entry name" value="Cytochrome P450"/>
    <property type="match status" value="1"/>
</dbReference>
<evidence type="ECO:0000256" key="8">
    <source>
        <dbReference type="ARBA" id="ARBA00022848"/>
    </source>
</evidence>
<dbReference type="GO" id="GO:0020037">
    <property type="term" value="F:heme binding"/>
    <property type="evidence" value="ECO:0007669"/>
    <property type="project" value="InterPro"/>
</dbReference>
<dbReference type="Pfam" id="PF00067">
    <property type="entry name" value="p450"/>
    <property type="match status" value="1"/>
</dbReference>
<comment type="cofactor">
    <cofactor evidence="1">
        <name>heme</name>
        <dbReference type="ChEBI" id="CHEBI:30413"/>
    </cofactor>
</comment>
<reference evidence="14" key="1">
    <citation type="submission" date="2025-08" db="UniProtKB">
        <authorList>
            <consortium name="Ensembl"/>
        </authorList>
    </citation>
    <scope>IDENTIFICATION</scope>
</reference>
<evidence type="ECO:0000256" key="12">
    <source>
        <dbReference type="ARBA" id="ARBA00023136"/>
    </source>
</evidence>
<evidence type="ECO:0000256" key="2">
    <source>
        <dbReference type="ARBA" id="ARBA00004174"/>
    </source>
</evidence>
<dbReference type="InterPro" id="IPR001128">
    <property type="entry name" value="Cyt_P450"/>
</dbReference>
<protein>
    <submittedName>
        <fullName evidence="14">Uncharacterized protein</fullName>
    </submittedName>
</protein>
<dbReference type="GO" id="GO:0006805">
    <property type="term" value="P:xenobiotic metabolic process"/>
    <property type="evidence" value="ECO:0007669"/>
    <property type="project" value="TreeGrafter"/>
</dbReference>
<reference evidence="14" key="2">
    <citation type="submission" date="2025-09" db="UniProtKB">
        <authorList>
            <consortium name="Ensembl"/>
        </authorList>
    </citation>
    <scope>IDENTIFICATION</scope>
</reference>
<evidence type="ECO:0000256" key="5">
    <source>
        <dbReference type="ARBA" id="ARBA00022617"/>
    </source>
</evidence>
<dbReference type="GO" id="GO:0016712">
    <property type="term" value="F:oxidoreductase activity, acting on paired donors, with incorporation or reduction of molecular oxygen, reduced flavin or flavoprotein as one donor, and incorporation of one atom of oxygen"/>
    <property type="evidence" value="ECO:0007669"/>
    <property type="project" value="TreeGrafter"/>
</dbReference>
<keyword evidence="5" id="KW-0349">Heme</keyword>
<proteinExistence type="inferred from homology"/>
<keyword evidence="10" id="KW-0408">Iron</keyword>
<dbReference type="Gene3D" id="1.10.630.10">
    <property type="entry name" value="Cytochrome P450"/>
    <property type="match status" value="1"/>
</dbReference>
<dbReference type="GO" id="GO:0005789">
    <property type="term" value="C:endoplasmic reticulum membrane"/>
    <property type="evidence" value="ECO:0007669"/>
    <property type="project" value="UniProtKB-SubCell"/>
</dbReference>
<evidence type="ECO:0000256" key="4">
    <source>
        <dbReference type="ARBA" id="ARBA00010617"/>
    </source>
</evidence>
<dbReference type="GeneTree" id="ENSGT00940000155736"/>
<keyword evidence="11" id="KW-0503">Monooxygenase</keyword>
<keyword evidence="9" id="KW-0560">Oxidoreductase</keyword>
<organism evidence="14 15">
    <name type="scientific">Mus spicilegus</name>
    <name type="common">Mound-building mouse</name>
    <dbReference type="NCBI Taxonomy" id="10103"/>
    <lineage>
        <taxon>Eukaryota</taxon>
        <taxon>Metazoa</taxon>
        <taxon>Chordata</taxon>
        <taxon>Craniata</taxon>
        <taxon>Vertebrata</taxon>
        <taxon>Euteleostomi</taxon>
        <taxon>Mammalia</taxon>
        <taxon>Eutheria</taxon>
        <taxon>Euarchontoglires</taxon>
        <taxon>Glires</taxon>
        <taxon>Rodentia</taxon>
        <taxon>Myomorpha</taxon>
        <taxon>Muroidea</taxon>
        <taxon>Muridae</taxon>
        <taxon>Murinae</taxon>
        <taxon>Mus</taxon>
        <taxon>Mus</taxon>
    </lineage>
</organism>
<evidence type="ECO:0000256" key="10">
    <source>
        <dbReference type="ARBA" id="ARBA00023004"/>
    </source>
</evidence>
<comment type="similarity">
    <text evidence="4">Belongs to the cytochrome P450 family.</text>
</comment>
<feature type="signal peptide" evidence="13">
    <location>
        <begin position="1"/>
        <end position="25"/>
    </location>
</feature>
<dbReference type="PANTHER" id="PTHR24300">
    <property type="entry name" value="CYTOCHROME P450 508A4-RELATED"/>
    <property type="match status" value="1"/>
</dbReference>
<dbReference type="InterPro" id="IPR050182">
    <property type="entry name" value="Cytochrome_P450_fam2"/>
</dbReference>
<evidence type="ECO:0000256" key="3">
    <source>
        <dbReference type="ARBA" id="ARBA00004406"/>
    </source>
</evidence>
<evidence type="ECO:0000256" key="7">
    <source>
        <dbReference type="ARBA" id="ARBA00022824"/>
    </source>
</evidence>
<dbReference type="Ensembl" id="ENSMSIT00000012956.1">
    <property type="protein sequence ID" value="ENSMSIP00000010232.1"/>
    <property type="gene ID" value="ENSMSIG00000008972.1"/>
</dbReference>
<sequence>MDPFVVLVLCLSFLLLLSLWRQRSARGNLPPGPTPLPIIGNYHLIDMKDIGQCLTNFSKTYGPVFTLYFGSQPIVVLHGYEAMKEAFIDHGEEFSGRGRFPFFDKVSKGKGIGFSHGNVWKATRVFTVNTLRKLGMGKRTIENKVQEEAQWLMKELKKTNGKCRSDSPFISWSMHGCV</sequence>
<keyword evidence="8" id="KW-0492">Microsome</keyword>
<keyword evidence="6" id="KW-0479">Metal-binding</keyword>
<dbReference type="AlphaFoldDB" id="A0A8C6MT74"/>
<comment type="subcellular location">
    <subcellularLocation>
        <location evidence="3">Endoplasmic reticulum membrane</location>
        <topology evidence="3">Peripheral membrane protein</topology>
    </subcellularLocation>
    <subcellularLocation>
        <location evidence="2">Microsome membrane</location>
        <topology evidence="2">Peripheral membrane protein</topology>
    </subcellularLocation>
</comment>
<keyword evidence="15" id="KW-1185">Reference proteome</keyword>
<evidence type="ECO:0000256" key="6">
    <source>
        <dbReference type="ARBA" id="ARBA00022723"/>
    </source>
</evidence>
<feature type="chain" id="PRO_5034071182" evidence="13">
    <location>
        <begin position="26"/>
        <end position="178"/>
    </location>
</feature>
<evidence type="ECO:0000313" key="14">
    <source>
        <dbReference type="Ensembl" id="ENSMSIP00000010232.1"/>
    </source>
</evidence>
<keyword evidence="7" id="KW-0256">Endoplasmic reticulum</keyword>
<dbReference type="InterPro" id="IPR002401">
    <property type="entry name" value="Cyt_P450_E_grp-I"/>
</dbReference>
<name>A0A8C6MT74_MUSSI</name>
<evidence type="ECO:0000256" key="9">
    <source>
        <dbReference type="ARBA" id="ARBA00023002"/>
    </source>
</evidence>
<evidence type="ECO:0000313" key="15">
    <source>
        <dbReference type="Proteomes" id="UP000694415"/>
    </source>
</evidence>
<evidence type="ECO:0000256" key="11">
    <source>
        <dbReference type="ARBA" id="ARBA00023033"/>
    </source>
</evidence>
<dbReference type="PANTHER" id="PTHR24300:SF140">
    <property type="entry name" value="CYTOCHROME P450 2C40-RELATED"/>
    <property type="match status" value="1"/>
</dbReference>
<dbReference type="GO" id="GO:0006082">
    <property type="term" value="P:organic acid metabolic process"/>
    <property type="evidence" value="ECO:0007669"/>
    <property type="project" value="TreeGrafter"/>
</dbReference>
<evidence type="ECO:0000256" key="13">
    <source>
        <dbReference type="SAM" id="SignalP"/>
    </source>
</evidence>
<keyword evidence="13" id="KW-0732">Signal</keyword>
<dbReference type="GO" id="GO:0005506">
    <property type="term" value="F:iron ion binding"/>
    <property type="evidence" value="ECO:0007669"/>
    <property type="project" value="InterPro"/>
</dbReference>